<organism evidence="2 3">
    <name type="scientific">Colletotrichum kahawae</name>
    <name type="common">Coffee berry disease fungus</name>
    <dbReference type="NCBI Taxonomy" id="34407"/>
    <lineage>
        <taxon>Eukaryota</taxon>
        <taxon>Fungi</taxon>
        <taxon>Dikarya</taxon>
        <taxon>Ascomycota</taxon>
        <taxon>Pezizomycotina</taxon>
        <taxon>Sordariomycetes</taxon>
        <taxon>Hypocreomycetidae</taxon>
        <taxon>Glomerellales</taxon>
        <taxon>Glomerellaceae</taxon>
        <taxon>Colletotrichum</taxon>
        <taxon>Colletotrichum gloeosporioides species complex</taxon>
    </lineage>
</organism>
<evidence type="ECO:0000313" key="3">
    <source>
        <dbReference type="Proteomes" id="UP001281614"/>
    </source>
</evidence>
<sequence>MKLRSRTTYSPDDINHIFPWASLPAEIRLMILEQVEVGNKGHKLSNWASVSREWQAFFEPQLFQNLNLQFPGSDVDDLNSYVHGYRRDLVKKISLHVRTQEYDNIDKFDERETQDTIKANNELFSQALERLFVSLSTWSNGSPTGGIKLALSACSPSDLGHPWNHRTGKSQHEWRRICSLGSRLRLLGNLLDTSSGALKLPRVSIVNMFFVTRYTYRSLSRALLAKVLRSLCRLEVIRYEPWHAITRNGQSPRDDAMITLFESASESATVDIVDIWEVQSSLHQNPPFSRFCNDHLVSKAVNASYRLQYLNLWHAVDARDFFHHASRDVPANSSEPPDGLRTWPALEYLGLSTYIEDLVSSPSALERLLLQASQAALRMPLLRVMEIWAPGNGKGFIFRYHFREGSPFLTVIATWQLTLSKEALRSWKQVAAGCTERELTCDVKLMGSGTTMSYLRHPLGWN</sequence>
<name>A0AAD9YRK1_COLKA</name>
<gene>
    <name evidence="2" type="ORF">CKAH01_03682</name>
</gene>
<comment type="caution">
    <text evidence="2">The sequence shown here is derived from an EMBL/GenBank/DDBJ whole genome shotgun (WGS) entry which is preliminary data.</text>
</comment>
<keyword evidence="3" id="KW-1185">Reference proteome</keyword>
<evidence type="ECO:0000313" key="2">
    <source>
        <dbReference type="EMBL" id="KAK2774449.1"/>
    </source>
</evidence>
<dbReference type="Pfam" id="PF20183">
    <property type="entry name" value="DUF6546"/>
    <property type="match status" value="1"/>
</dbReference>
<dbReference type="InterPro" id="IPR046676">
    <property type="entry name" value="DUF6546"/>
</dbReference>
<evidence type="ECO:0000259" key="1">
    <source>
        <dbReference type="Pfam" id="PF20183"/>
    </source>
</evidence>
<reference evidence="2" key="1">
    <citation type="submission" date="2023-02" db="EMBL/GenBank/DDBJ databases">
        <title>Colletotrichum kahawae CIFC_Que2 genome sequencing and assembly.</title>
        <authorList>
            <person name="Baroncelli R."/>
        </authorList>
    </citation>
    <scope>NUCLEOTIDE SEQUENCE</scope>
    <source>
        <strain evidence="2">CIFC_Que2</strain>
    </source>
</reference>
<dbReference type="EMBL" id="VYYT01000046">
    <property type="protein sequence ID" value="KAK2774449.1"/>
    <property type="molecule type" value="Genomic_DNA"/>
</dbReference>
<dbReference type="AlphaFoldDB" id="A0AAD9YRK1"/>
<proteinExistence type="predicted"/>
<feature type="domain" description="DUF6546" evidence="1">
    <location>
        <begin position="286"/>
        <end position="441"/>
    </location>
</feature>
<protein>
    <recommendedName>
        <fullName evidence="1">DUF6546 domain-containing protein</fullName>
    </recommendedName>
</protein>
<dbReference type="Proteomes" id="UP001281614">
    <property type="component" value="Unassembled WGS sequence"/>
</dbReference>
<accession>A0AAD9YRK1</accession>